<dbReference type="OrthoDB" id="8421292at2"/>
<organism evidence="2 3">
    <name type="scientific">Agrobacterium vitis</name>
    <name type="common">Rhizobium vitis</name>
    <dbReference type="NCBI Taxonomy" id="373"/>
    <lineage>
        <taxon>Bacteria</taxon>
        <taxon>Pseudomonadati</taxon>
        <taxon>Pseudomonadota</taxon>
        <taxon>Alphaproteobacteria</taxon>
        <taxon>Hyphomicrobiales</taxon>
        <taxon>Rhizobiaceae</taxon>
        <taxon>Rhizobium/Agrobacterium group</taxon>
        <taxon>Agrobacterium</taxon>
    </lineage>
</organism>
<keyword evidence="1" id="KW-1133">Transmembrane helix</keyword>
<evidence type="ECO:0000313" key="2">
    <source>
        <dbReference type="EMBL" id="KAA3528388.1"/>
    </source>
</evidence>
<keyword evidence="1" id="KW-0472">Membrane</keyword>
<name>A0A368NZF5_AGRVI</name>
<comment type="caution">
    <text evidence="2">The sequence shown here is derived from an EMBL/GenBank/DDBJ whole genome shotgun (WGS) entry which is preliminary data.</text>
</comment>
<protein>
    <submittedName>
        <fullName evidence="2">Uncharacterized protein</fullName>
    </submittedName>
</protein>
<dbReference type="AlphaFoldDB" id="A0A368NZF5"/>
<evidence type="ECO:0000313" key="3">
    <source>
        <dbReference type="Proteomes" id="UP000436911"/>
    </source>
</evidence>
<reference evidence="2 3" key="1">
    <citation type="submission" date="2018-08" db="EMBL/GenBank/DDBJ databases">
        <title>Genome sequencing of Agrobacterium vitis strain ICMP 10754.</title>
        <authorList>
            <person name="Visnovsky S.B."/>
            <person name="Pitman A.R."/>
        </authorList>
    </citation>
    <scope>NUCLEOTIDE SEQUENCE [LARGE SCALE GENOMIC DNA]</scope>
    <source>
        <strain evidence="2 3">ICMP 10754</strain>
    </source>
</reference>
<gene>
    <name evidence="2" type="ORF">DXT89_10245</name>
</gene>
<evidence type="ECO:0000256" key="1">
    <source>
        <dbReference type="SAM" id="Phobius"/>
    </source>
</evidence>
<dbReference type="RefSeq" id="WP_060719338.1">
    <property type="nucleotide sequence ID" value="NZ_CP055265.1"/>
</dbReference>
<sequence length="106" mass="11184">MIRALLRILSFIMLVLAIVAGTTDAIESVASSDVVTTGFGSLWADIGPASLAVVKQAITAHISREALQLADKGILQQPAFAVFLTVALLLWIAGYKRRSSAGRFAA</sequence>
<dbReference type="Proteomes" id="UP000436911">
    <property type="component" value="Unassembled WGS sequence"/>
</dbReference>
<dbReference type="GeneID" id="60681166"/>
<dbReference type="EMBL" id="QUSG01000004">
    <property type="protein sequence ID" value="KAA3528388.1"/>
    <property type="molecule type" value="Genomic_DNA"/>
</dbReference>
<feature type="transmembrane region" description="Helical" evidence="1">
    <location>
        <begin position="74"/>
        <end position="93"/>
    </location>
</feature>
<keyword evidence="1" id="KW-0812">Transmembrane</keyword>
<proteinExistence type="predicted"/>
<accession>A0A368NZF5</accession>